<dbReference type="InterPro" id="IPR036397">
    <property type="entry name" value="RNaseH_sf"/>
</dbReference>
<evidence type="ECO:0000313" key="1">
    <source>
        <dbReference type="EMBL" id="CDH57333.1"/>
    </source>
</evidence>
<dbReference type="Gene3D" id="3.30.420.10">
    <property type="entry name" value="Ribonuclease H-like superfamily/Ribonuclease H"/>
    <property type="match status" value="1"/>
</dbReference>
<gene>
    <name evidence="1" type="ORF">LCOR_08286.1</name>
</gene>
<dbReference type="STRING" id="1263082.A0A068S4M5"/>
<dbReference type="GO" id="GO:0003676">
    <property type="term" value="F:nucleic acid binding"/>
    <property type="evidence" value="ECO:0007669"/>
    <property type="project" value="InterPro"/>
</dbReference>
<proteinExistence type="predicted"/>
<dbReference type="PANTHER" id="PTHR35871">
    <property type="entry name" value="EXPRESSED PROTEIN"/>
    <property type="match status" value="1"/>
</dbReference>
<accession>A0A068S4M5</accession>
<dbReference type="Proteomes" id="UP000027586">
    <property type="component" value="Unassembled WGS sequence"/>
</dbReference>
<protein>
    <submittedName>
        <fullName evidence="1">Uncharacterized protein</fullName>
    </submittedName>
</protein>
<dbReference type="OrthoDB" id="2279614at2759"/>
<evidence type="ECO:0000313" key="2">
    <source>
        <dbReference type="Proteomes" id="UP000027586"/>
    </source>
</evidence>
<reference evidence="1" key="1">
    <citation type="submission" date="2013-08" db="EMBL/GenBank/DDBJ databases">
        <title>Gene expansion shapes genome architecture in the human pathogen Lichtheimia corymbifera: an evolutionary genomics analysis in the ancient terrestrial Mucorales (Mucoromycotina).</title>
        <authorList>
            <person name="Schwartze V.U."/>
            <person name="Winter S."/>
            <person name="Shelest E."/>
            <person name="Marcet-Houben M."/>
            <person name="Horn F."/>
            <person name="Wehner S."/>
            <person name="Hoffmann K."/>
            <person name="Riege K."/>
            <person name="Sammeth M."/>
            <person name="Nowrousian M."/>
            <person name="Valiante V."/>
            <person name="Linde J."/>
            <person name="Jacobsen I.D."/>
            <person name="Marz M."/>
            <person name="Brakhage A.A."/>
            <person name="Gabaldon T."/>
            <person name="Bocker S."/>
            <person name="Voigt K."/>
        </authorList>
    </citation>
    <scope>NUCLEOTIDE SEQUENCE [LARGE SCALE GENOMIC DNA]</scope>
    <source>
        <strain evidence="1">FSU 9682</strain>
    </source>
</reference>
<name>A0A068S4M5_9FUNG</name>
<keyword evidence="2" id="KW-1185">Reference proteome</keyword>
<dbReference type="PANTHER" id="PTHR35871:SF1">
    <property type="entry name" value="CXC1-LIKE CYSTEINE CLUSTER ASSOCIATED WITH KDZ TRANSPOSASES DOMAIN-CONTAINING PROTEIN"/>
    <property type="match status" value="1"/>
</dbReference>
<dbReference type="AlphaFoldDB" id="A0A068S4M5"/>
<organism evidence="1 2">
    <name type="scientific">Lichtheimia corymbifera JMRC:FSU:9682</name>
    <dbReference type="NCBI Taxonomy" id="1263082"/>
    <lineage>
        <taxon>Eukaryota</taxon>
        <taxon>Fungi</taxon>
        <taxon>Fungi incertae sedis</taxon>
        <taxon>Mucoromycota</taxon>
        <taxon>Mucoromycotina</taxon>
        <taxon>Mucoromycetes</taxon>
        <taxon>Mucorales</taxon>
        <taxon>Lichtheimiaceae</taxon>
        <taxon>Lichtheimia</taxon>
    </lineage>
</organism>
<dbReference type="VEuPathDB" id="FungiDB:LCOR_08286.1"/>
<dbReference type="EMBL" id="CBTN010000045">
    <property type="protein sequence ID" value="CDH57333.1"/>
    <property type="molecule type" value="Genomic_DNA"/>
</dbReference>
<sequence length="318" mass="36554">MMVVALRGLGRIGKMDTYDDDGKEKGWFTQGEVQIKAKGPGLSIIVSDFQCPCHYAIGDEVARTLFYAGANRDGYWTANDLIKQLEEQAIPIFKKLHGSRMGVFVFDQSSNHTAYAPNELVASRMTLERKIGSSKALRHPLRLQEEGRVLVKEFRESIKKILQERGLWHDKDPTPERQGKKWRLDCGADIPILPDISAETRTLVCCARHCLASQPDFRFQRSELQETLLKHKLMFDLYPRLHCESNVIERYWADVKREVRANCDYTYKGLQAHLPLALDKASPPTGPPTQRRKYFKRCKRYISKLNMNVSWCVLVRPG</sequence>
<comment type="caution">
    <text evidence="1">The sequence shown here is derived from an EMBL/GenBank/DDBJ whole genome shotgun (WGS) entry which is preliminary data.</text>
</comment>